<gene>
    <name evidence="3" type="ORF">MBBAR_5c00640</name>
</gene>
<dbReference type="Pfam" id="PF01370">
    <property type="entry name" value="Epimerase"/>
    <property type="match status" value="1"/>
</dbReference>
<dbReference type="Gene3D" id="3.40.50.720">
    <property type="entry name" value="NAD(P)-binding Rossmann-like Domain"/>
    <property type="match status" value="1"/>
</dbReference>
<organism evidence="3 4">
    <name type="scientific">Methanobrevibacter arboriphilus JCM 13429 = DSM 1125</name>
    <dbReference type="NCBI Taxonomy" id="1300164"/>
    <lineage>
        <taxon>Archaea</taxon>
        <taxon>Methanobacteriati</taxon>
        <taxon>Methanobacteriota</taxon>
        <taxon>Methanomada group</taxon>
        <taxon>Methanobacteria</taxon>
        <taxon>Methanobacteriales</taxon>
        <taxon>Methanobacteriaceae</taxon>
        <taxon>Methanobrevibacter</taxon>
    </lineage>
</organism>
<feature type="domain" description="NAD-dependent epimerase/dehydratase" evidence="2">
    <location>
        <begin position="15"/>
        <end position="253"/>
    </location>
</feature>
<proteinExistence type="inferred from homology"/>
<evidence type="ECO:0000259" key="2">
    <source>
        <dbReference type="Pfam" id="PF01370"/>
    </source>
</evidence>
<name>A0A1V6N3H7_METAZ</name>
<comment type="caution">
    <text evidence="3">The sequence shown here is derived from an EMBL/GenBank/DDBJ whole genome shotgun (WGS) entry which is preliminary data.</text>
</comment>
<evidence type="ECO:0000256" key="1">
    <source>
        <dbReference type="ARBA" id="ARBA00007637"/>
    </source>
</evidence>
<dbReference type="Proteomes" id="UP000191661">
    <property type="component" value="Unassembled WGS sequence"/>
</dbReference>
<evidence type="ECO:0000313" key="3">
    <source>
        <dbReference type="EMBL" id="OQD59221.1"/>
    </source>
</evidence>
<dbReference type="EMBL" id="JXMW01000005">
    <property type="protein sequence ID" value="OQD59221.1"/>
    <property type="molecule type" value="Genomic_DNA"/>
</dbReference>
<dbReference type="PANTHER" id="PTHR43000">
    <property type="entry name" value="DTDP-D-GLUCOSE 4,6-DEHYDRATASE-RELATED"/>
    <property type="match status" value="1"/>
</dbReference>
<dbReference type="RefSeq" id="WP_080459900.1">
    <property type="nucleotide sequence ID" value="NZ_JXMW01000005.1"/>
</dbReference>
<dbReference type="InterPro" id="IPR036291">
    <property type="entry name" value="NAD(P)-bd_dom_sf"/>
</dbReference>
<dbReference type="Gene3D" id="3.90.25.10">
    <property type="entry name" value="UDP-galactose 4-epimerase, domain 1"/>
    <property type="match status" value="1"/>
</dbReference>
<evidence type="ECO:0000313" key="4">
    <source>
        <dbReference type="Proteomes" id="UP000191661"/>
    </source>
</evidence>
<accession>A0A1V6N3H7</accession>
<comment type="similarity">
    <text evidence="1">Belongs to the NAD(P)-dependent epimerase/dehydratase family.</text>
</comment>
<dbReference type="SUPFAM" id="SSF51735">
    <property type="entry name" value="NAD(P)-binding Rossmann-fold domains"/>
    <property type="match status" value="1"/>
</dbReference>
<reference evidence="3 4" key="1">
    <citation type="submission" date="2014-12" db="EMBL/GenBank/DDBJ databases">
        <title>Genome sequence of Methanobrevibacter arboriphilicus DH1, DSM1125.</title>
        <authorList>
            <person name="Poehlein A."/>
            <person name="Thauer R.K."/>
            <person name="Seedorf H."/>
            <person name="Daniel R."/>
        </authorList>
    </citation>
    <scope>NUCLEOTIDE SEQUENCE [LARGE SCALE GENOMIC DNA]</scope>
    <source>
        <strain evidence="3 4">DH1</strain>
    </source>
</reference>
<protein>
    <submittedName>
        <fullName evidence="3">Putative nucleoside-diphosphate-sugar epimerase</fullName>
    </submittedName>
</protein>
<keyword evidence="4" id="KW-1185">Reference proteome</keyword>
<sequence>MSEKNNFNEYQEKTVLVTGGAGCVGSNLSEKLANLGAKKVIILDNLSSAYEWNIPKDDNIEFIKGDILDEAILKRVFKQRPSHVFHLAAHFANQNSVDNPEHDLMVNGIGILKVLQHAQLTGVERFVYSSSGCGVYGLDSKMPFEEPDISISLHTPYQVTKLLGELYTNYFNNLYKMPIVNARFFNVFGPGEVPGKYRNVIPNFFYWSMTNQALPITGDGSETRDWTFVGDIVNGLLAMGIEEEAIGEAINLGSGKDHQVIDMANKVNALTGNKEGIAYRARRDWDAKNKLLSSIDKAKDILDYEPSVSFDEGLKYTHNWFADNWDNIEESAEFDY</sequence>
<dbReference type="InterPro" id="IPR001509">
    <property type="entry name" value="Epimerase_deHydtase"/>
</dbReference>
<dbReference type="AlphaFoldDB" id="A0A1V6N3H7"/>
<dbReference type="OrthoDB" id="4907at2157"/>